<proteinExistence type="predicted"/>
<evidence type="ECO:0000313" key="2">
    <source>
        <dbReference type="EMBL" id="ADI40456.1"/>
    </source>
</evidence>
<keyword evidence="1" id="KW-0472">Membrane</keyword>
<protein>
    <submittedName>
        <fullName evidence="2">Uncharacterized protein U4</fullName>
    </submittedName>
</protein>
<dbReference type="EMBL" id="GQ923581">
    <property type="protein sequence ID" value="ADI40456.1"/>
    <property type="molecule type" value="Genomic_DNA"/>
</dbReference>
<feature type="transmembrane region" description="Helical" evidence="1">
    <location>
        <begin position="21"/>
        <end position="41"/>
    </location>
</feature>
<accession>D7P5M2</accession>
<organism evidence="2">
    <name type="scientific">Hyposoter didymator</name>
    <name type="common">Parasitoid wasp</name>
    <name type="synonym">Ichneumon didymator</name>
    <dbReference type="NCBI Taxonomy" id="260305"/>
    <lineage>
        <taxon>Eukaryota</taxon>
        <taxon>Metazoa</taxon>
        <taxon>Ecdysozoa</taxon>
        <taxon>Arthropoda</taxon>
        <taxon>Hexapoda</taxon>
        <taxon>Insecta</taxon>
        <taxon>Pterygota</taxon>
        <taxon>Neoptera</taxon>
        <taxon>Endopterygota</taxon>
        <taxon>Hymenoptera</taxon>
        <taxon>Apocrita</taxon>
        <taxon>Ichneumonoidea</taxon>
        <taxon>Ichneumonidae</taxon>
        <taxon>Campopleginae</taxon>
        <taxon>Dusona group</taxon>
        <taxon>Hyposoter</taxon>
    </lineage>
</organism>
<name>D7P5M2_HYPDD</name>
<reference evidence="2" key="1">
    <citation type="journal article" date="2010" name="PLoS Pathog.">
        <title>Analysis of virion structural components reveals vestiges of the ancestral ichnovirus genome.</title>
        <authorList>
            <person name="Volkoff A.-N."/>
            <person name="Jouan V."/>
            <person name="Urbach S."/>
            <person name="Samain S."/>
            <person name="Bergoin M."/>
            <person name="Wincker P."/>
            <person name="Demettre E."/>
            <person name="Cousserans F."/>
            <person name="Provost B."/>
            <person name="Coulibaly F."/>
            <person name="Legeai F."/>
            <person name="Beliveau C."/>
            <person name="Cusson M."/>
            <person name="Gyapay G."/>
            <person name="Drezen J.-M."/>
        </authorList>
    </citation>
    <scope>NUCLEOTIDE SEQUENCE</scope>
</reference>
<gene>
    <name evidence="2" type="primary">U4</name>
</gene>
<evidence type="ECO:0000256" key="1">
    <source>
        <dbReference type="SAM" id="Phobius"/>
    </source>
</evidence>
<dbReference type="AlphaFoldDB" id="D7P5M2"/>
<sequence>MKAQPRPVRRRGKSHRRKPGITAQAVGILSTTLSTAVAFVLGRQLWRTRIGEWTYDKDELLTYRKTRLSRFARGFGYEEARENHLLALLKSSITEDDNTNLLLHVLFPYLTMTDESNTAASKDAGNDASKQ</sequence>
<keyword evidence="1" id="KW-0812">Transmembrane</keyword>
<keyword evidence="1" id="KW-1133">Transmembrane helix</keyword>